<keyword evidence="1 4" id="KW-0732">Signal</keyword>
<dbReference type="RefSeq" id="XP_013753663.1">
    <property type="nucleotide sequence ID" value="XM_013898209.1"/>
</dbReference>
<dbReference type="EMBL" id="GL349490">
    <property type="protein sequence ID" value="KNC54510.1"/>
    <property type="molecule type" value="Genomic_DNA"/>
</dbReference>
<dbReference type="OrthoDB" id="10022113at2759"/>
<keyword evidence="3" id="KW-0472">Membrane</keyword>
<sequence>MTTGMLWMWARSLVLVALVTLHAAVSVDGLSACAPFVGNGGSLIAEYDGITAMAKGDFNNDGRPDFVVLGGTFFSAHLLMQQPDGSYAQSSIVLNIVAKDVAVGDFDGDGADDVALAINSGSGPDEVVFYANAARDGSSWTKVTVSSGTRSAISIAAADMDADGDIDLVVGLDLGNILLFNNTNADGTNWASSEVTDLGDSINALALADINSDGATDIIAAVGSVAPSEVVWIRNVAGDASSWSFLDIGSAGLDASSVAIADVDNDGDLDVVVALYSDNIVAWYPNIDTGASFGARLDVANIQDVEFVVAEDIDGDGLVDFVSSGRYVAYFHKNAGAGTAWAHRLVSAATNGGGPIVIADVNNDTRVDIVLGLDSDDRVVWVQNYGGSPPAVAYGPQEVVIEPTPVRAVVADIDGDGDNDIAYAGFDNNACGFAFADTLVLPRALAAADIDSDNDVDLVLASETDIAWHQNNAAAGWVANTVNTSTASVTSVQAVDIDANGTPDIVATANGNSLVWYPNAGSGVFAGEQVISAALANPDSVAAADFNGDSKIDLAVAYGDSVAWLAALDGMGAFSPPQLITSSDLTTAVSITTADVDDDGDIDLVVAGRANNRVVWLANTNNASSWMVNEVTASAPGVYSVEPVDMDGDGDLDLLLATAANDEMTWYEAASPGVFAGSKHVVSSATFRLRQAIAADLDSDGDLDVVGVSLDSGITAHQRCSASDGATPPPPPPPSPAPVAGPPPPSPTSASPPPPASATAGQTNISPSSDDGMFKSQTFIGAAAAVGLVATVAVAATIVVKKRRGGSCGGTQRESSKPATDAGTGTAMELV</sequence>
<evidence type="ECO:0000256" key="1">
    <source>
        <dbReference type="ARBA" id="ARBA00022729"/>
    </source>
</evidence>
<dbReference type="PANTHER" id="PTHR44103:SF1">
    <property type="entry name" value="PROPROTEIN CONVERTASE P"/>
    <property type="match status" value="1"/>
</dbReference>
<dbReference type="InterPro" id="IPR013517">
    <property type="entry name" value="FG-GAP"/>
</dbReference>
<dbReference type="Proteomes" id="UP000054408">
    <property type="component" value="Unassembled WGS sequence"/>
</dbReference>
<dbReference type="InterPro" id="IPR028994">
    <property type="entry name" value="Integrin_alpha_N"/>
</dbReference>
<evidence type="ECO:0000313" key="5">
    <source>
        <dbReference type="EMBL" id="KNC54510.1"/>
    </source>
</evidence>
<dbReference type="SUPFAM" id="SSF69318">
    <property type="entry name" value="Integrin alpha N-terminal domain"/>
    <property type="match status" value="2"/>
</dbReference>
<feature type="region of interest" description="Disordered" evidence="2">
    <location>
        <begin position="803"/>
        <end position="831"/>
    </location>
</feature>
<dbReference type="AlphaFoldDB" id="A0A0L0DQG5"/>
<evidence type="ECO:0000256" key="3">
    <source>
        <dbReference type="SAM" id="Phobius"/>
    </source>
</evidence>
<protein>
    <submittedName>
        <fullName evidence="5">Fibronectin type III domain-containing protein</fullName>
    </submittedName>
</protein>
<feature type="compositionally biased region" description="Pro residues" evidence="2">
    <location>
        <begin position="727"/>
        <end position="756"/>
    </location>
</feature>
<feature type="signal peptide" evidence="4">
    <location>
        <begin position="1"/>
        <end position="24"/>
    </location>
</feature>
<proteinExistence type="predicted"/>
<keyword evidence="6" id="KW-1185">Reference proteome</keyword>
<accession>A0A0L0DQG5</accession>
<keyword evidence="3" id="KW-0812">Transmembrane</keyword>
<reference evidence="5 6" key="1">
    <citation type="submission" date="2010-05" db="EMBL/GenBank/DDBJ databases">
        <title>The Genome Sequence of Thecamonas trahens ATCC 50062.</title>
        <authorList>
            <consortium name="The Broad Institute Genome Sequencing Platform"/>
            <person name="Russ C."/>
            <person name="Cuomo C."/>
            <person name="Shea T."/>
            <person name="Young S.K."/>
            <person name="Zeng Q."/>
            <person name="Koehrsen M."/>
            <person name="Haas B."/>
            <person name="Borodovsky M."/>
            <person name="Guigo R."/>
            <person name="Alvarado L."/>
            <person name="Berlin A."/>
            <person name="Bochicchio J."/>
            <person name="Borenstein D."/>
            <person name="Chapman S."/>
            <person name="Chen Z."/>
            <person name="Freedman E."/>
            <person name="Gellesch M."/>
            <person name="Goldberg J."/>
            <person name="Griggs A."/>
            <person name="Gujja S."/>
            <person name="Heilman E."/>
            <person name="Heiman D."/>
            <person name="Hepburn T."/>
            <person name="Howarth C."/>
            <person name="Jen D."/>
            <person name="Larson L."/>
            <person name="Mehta T."/>
            <person name="Park D."/>
            <person name="Pearson M."/>
            <person name="Roberts A."/>
            <person name="Saif S."/>
            <person name="Shenoy N."/>
            <person name="Sisk P."/>
            <person name="Stolte C."/>
            <person name="Sykes S."/>
            <person name="Thomson T."/>
            <person name="Walk T."/>
            <person name="White J."/>
            <person name="Yandava C."/>
            <person name="Burger G."/>
            <person name="Gray M.W."/>
            <person name="Holland P.W.H."/>
            <person name="King N."/>
            <person name="Lang F.B.F."/>
            <person name="Roger A.J."/>
            <person name="Ruiz-Trillo I."/>
            <person name="Lander E."/>
            <person name="Nusbaum C."/>
        </authorList>
    </citation>
    <scope>NUCLEOTIDE SEQUENCE [LARGE SCALE GENOMIC DNA]</scope>
    <source>
        <strain evidence="5 6">ATCC 50062</strain>
    </source>
</reference>
<dbReference type="GeneID" id="25568721"/>
<evidence type="ECO:0000256" key="4">
    <source>
        <dbReference type="SAM" id="SignalP"/>
    </source>
</evidence>
<gene>
    <name evidence="5" type="ORF">AMSG_10509</name>
</gene>
<dbReference type="PANTHER" id="PTHR44103">
    <property type="entry name" value="PROPROTEIN CONVERTASE P"/>
    <property type="match status" value="1"/>
</dbReference>
<dbReference type="Gene3D" id="2.130.10.130">
    <property type="entry name" value="Integrin alpha, N-terminal"/>
    <property type="match status" value="2"/>
</dbReference>
<name>A0A0L0DQG5_THETB</name>
<feature type="region of interest" description="Disordered" evidence="2">
    <location>
        <begin position="717"/>
        <end position="770"/>
    </location>
</feature>
<feature type="chain" id="PRO_5005537835" evidence="4">
    <location>
        <begin position="25"/>
        <end position="831"/>
    </location>
</feature>
<dbReference type="Pfam" id="PF13517">
    <property type="entry name" value="FG-GAP_3"/>
    <property type="match status" value="5"/>
</dbReference>
<organism evidence="5 6">
    <name type="scientific">Thecamonas trahens ATCC 50062</name>
    <dbReference type="NCBI Taxonomy" id="461836"/>
    <lineage>
        <taxon>Eukaryota</taxon>
        <taxon>Apusozoa</taxon>
        <taxon>Apusomonadida</taxon>
        <taxon>Apusomonadidae</taxon>
        <taxon>Thecamonas</taxon>
    </lineage>
</organism>
<keyword evidence="3" id="KW-1133">Transmembrane helix</keyword>
<evidence type="ECO:0000313" key="6">
    <source>
        <dbReference type="Proteomes" id="UP000054408"/>
    </source>
</evidence>
<feature type="transmembrane region" description="Helical" evidence="3">
    <location>
        <begin position="779"/>
        <end position="800"/>
    </location>
</feature>
<evidence type="ECO:0000256" key="2">
    <source>
        <dbReference type="SAM" id="MobiDB-lite"/>
    </source>
</evidence>